<keyword evidence="2" id="KW-1185">Reference proteome</keyword>
<proteinExistence type="predicted"/>
<accession>A0A367GS20</accession>
<dbReference type="Proteomes" id="UP000253209">
    <property type="component" value="Unassembled WGS sequence"/>
</dbReference>
<evidence type="ECO:0000313" key="1">
    <source>
        <dbReference type="EMBL" id="RCH56244.1"/>
    </source>
</evidence>
<gene>
    <name evidence="1" type="ORF">DJ568_05790</name>
</gene>
<name>A0A367GS20_9SPHI</name>
<protein>
    <submittedName>
        <fullName evidence="1">Uncharacterized protein</fullName>
    </submittedName>
</protein>
<dbReference type="EMBL" id="QGDC01000002">
    <property type="protein sequence ID" value="RCH56244.1"/>
    <property type="molecule type" value="Genomic_DNA"/>
</dbReference>
<organism evidence="1 2">
    <name type="scientific">Mucilaginibacter hurinus</name>
    <dbReference type="NCBI Taxonomy" id="2201324"/>
    <lineage>
        <taxon>Bacteria</taxon>
        <taxon>Pseudomonadati</taxon>
        <taxon>Bacteroidota</taxon>
        <taxon>Sphingobacteriia</taxon>
        <taxon>Sphingobacteriales</taxon>
        <taxon>Sphingobacteriaceae</taxon>
        <taxon>Mucilaginibacter</taxon>
    </lineage>
</organism>
<dbReference type="AlphaFoldDB" id="A0A367GS20"/>
<evidence type="ECO:0000313" key="2">
    <source>
        <dbReference type="Proteomes" id="UP000253209"/>
    </source>
</evidence>
<dbReference type="RefSeq" id="WP_114004281.1">
    <property type="nucleotide sequence ID" value="NZ_QGDC01000002.1"/>
</dbReference>
<comment type="caution">
    <text evidence="1">The sequence shown here is derived from an EMBL/GenBank/DDBJ whole genome shotgun (WGS) entry which is preliminary data.</text>
</comment>
<reference evidence="1 2" key="1">
    <citation type="submission" date="2018-05" db="EMBL/GenBank/DDBJ databases">
        <title>Mucilaginibacter hurinus sp. nov., isolated from briquette warehouse soil.</title>
        <authorList>
            <person name="Choi L."/>
        </authorList>
    </citation>
    <scope>NUCLEOTIDE SEQUENCE [LARGE SCALE GENOMIC DNA]</scope>
    <source>
        <strain evidence="1 2">ZR32</strain>
    </source>
</reference>
<sequence length="59" mass="6879">MLRITIALFVKANSIAELSDLYSNDVVGEGGGVTFWSRIRKQRHCERQRSNLFRYLQYA</sequence>